<gene>
    <name evidence="2" type="ORF">GFSPODELE1_LOCUS10879</name>
</gene>
<evidence type="ECO:0000256" key="1">
    <source>
        <dbReference type="SAM" id="MobiDB-lite"/>
    </source>
</evidence>
<proteinExistence type="predicted"/>
<protein>
    <submittedName>
        <fullName evidence="2">Uncharacterized protein</fullName>
    </submittedName>
</protein>
<organism evidence="2 3">
    <name type="scientific">Somion occarium</name>
    <dbReference type="NCBI Taxonomy" id="3059160"/>
    <lineage>
        <taxon>Eukaryota</taxon>
        <taxon>Fungi</taxon>
        <taxon>Dikarya</taxon>
        <taxon>Basidiomycota</taxon>
        <taxon>Agaricomycotina</taxon>
        <taxon>Agaricomycetes</taxon>
        <taxon>Polyporales</taxon>
        <taxon>Cerrenaceae</taxon>
        <taxon>Somion</taxon>
    </lineage>
</organism>
<reference evidence="3" key="1">
    <citation type="submission" date="2024-04" db="EMBL/GenBank/DDBJ databases">
        <authorList>
            <person name="Shaw F."/>
            <person name="Minotto A."/>
        </authorList>
    </citation>
    <scope>NUCLEOTIDE SEQUENCE [LARGE SCALE GENOMIC DNA]</scope>
</reference>
<keyword evidence="3" id="KW-1185">Reference proteome</keyword>
<evidence type="ECO:0000313" key="3">
    <source>
        <dbReference type="Proteomes" id="UP001497453"/>
    </source>
</evidence>
<evidence type="ECO:0000313" key="2">
    <source>
        <dbReference type="EMBL" id="CAL1716696.1"/>
    </source>
</evidence>
<dbReference type="EMBL" id="OZ037952">
    <property type="protein sequence ID" value="CAL1716696.1"/>
    <property type="molecule type" value="Genomic_DNA"/>
</dbReference>
<accession>A0ABP1E9J6</accession>
<name>A0ABP1E9J6_9APHY</name>
<sequence length="96" mass="10620">MARRSIPATTSSALSTARTGYYDRAVTAARSHAGYRQEVEVRVRANRWVLGFIVGILEACHSFGGAAYQVDYESDGARRVDPFPSDKIRPVGPREF</sequence>
<dbReference type="Proteomes" id="UP001497453">
    <property type="component" value="Chromosome 9"/>
</dbReference>
<feature type="region of interest" description="Disordered" evidence="1">
    <location>
        <begin position="76"/>
        <end position="96"/>
    </location>
</feature>